<protein>
    <submittedName>
        <fullName evidence="1">Dihydroorotase</fullName>
        <ecNumber evidence="1">3.5.2.3</ecNumber>
    </submittedName>
</protein>
<dbReference type="Proteomes" id="UP000287917">
    <property type="component" value="Unassembled WGS sequence"/>
</dbReference>
<proteinExistence type="predicted"/>
<dbReference type="InterPro" id="IPR011059">
    <property type="entry name" value="Metal-dep_hydrolase_composite"/>
</dbReference>
<feature type="non-terminal residue" evidence="1">
    <location>
        <position position="1"/>
    </location>
</feature>
<keyword evidence="1" id="KW-0378">Hydrolase</keyword>
<dbReference type="Gene3D" id="3.20.20.140">
    <property type="entry name" value="Metal-dependent hydrolases"/>
    <property type="match status" value="1"/>
</dbReference>
<evidence type="ECO:0000313" key="2">
    <source>
        <dbReference type="Proteomes" id="UP000287917"/>
    </source>
</evidence>
<sequence length="52" mass="5847">VTNGELQTRVNWSPYHGMELKGWPVQTIVNGQTVFLNGEVDKSVRGREISFA</sequence>
<dbReference type="EC" id="3.5.2.3" evidence="1"/>
<dbReference type="AlphaFoldDB" id="A0A432GSE4"/>
<organism evidence="1 2">
    <name type="scientific">SAR324 cluster bacterium</name>
    <dbReference type="NCBI Taxonomy" id="2024889"/>
    <lineage>
        <taxon>Bacteria</taxon>
        <taxon>Deltaproteobacteria</taxon>
        <taxon>SAR324 cluster</taxon>
    </lineage>
</organism>
<evidence type="ECO:0000313" key="1">
    <source>
        <dbReference type="EMBL" id="RTZ86448.1"/>
    </source>
</evidence>
<accession>A0A432GSE4</accession>
<gene>
    <name evidence="1" type="ORF">DSY96_02955</name>
</gene>
<dbReference type="EMBL" id="QNZK01000105">
    <property type="protein sequence ID" value="RTZ86448.1"/>
    <property type="molecule type" value="Genomic_DNA"/>
</dbReference>
<dbReference type="GO" id="GO:0004151">
    <property type="term" value="F:dihydroorotase activity"/>
    <property type="evidence" value="ECO:0007669"/>
    <property type="project" value="UniProtKB-EC"/>
</dbReference>
<dbReference type="SUPFAM" id="SSF51338">
    <property type="entry name" value="Composite domain of metallo-dependent hydrolases"/>
    <property type="match status" value="1"/>
</dbReference>
<reference evidence="1 2" key="1">
    <citation type="submission" date="2018-06" db="EMBL/GenBank/DDBJ databases">
        <title>Combined omics and stable isotope probing to characterize newly discovered Mariana Back-Arc vent microbial communities.</title>
        <authorList>
            <person name="Trembath-Reichert E."/>
            <person name="Huber J.A."/>
        </authorList>
    </citation>
    <scope>NUCLEOTIDE SEQUENCE [LARGE SCALE GENOMIC DNA]</scope>
    <source>
        <strain evidence="1">MAG 58</strain>
    </source>
</reference>
<comment type="caution">
    <text evidence="1">The sequence shown here is derived from an EMBL/GenBank/DDBJ whole genome shotgun (WGS) entry which is preliminary data.</text>
</comment>
<name>A0A432GSE4_9DELT</name>